<dbReference type="InterPro" id="IPR039253">
    <property type="entry name" value="APLF"/>
</dbReference>
<organism evidence="3 4">
    <name type="scientific">Stomoxys calcitrans</name>
    <name type="common">Stable fly</name>
    <name type="synonym">Conops calcitrans</name>
    <dbReference type="NCBI Taxonomy" id="35570"/>
    <lineage>
        <taxon>Eukaryota</taxon>
        <taxon>Metazoa</taxon>
        <taxon>Ecdysozoa</taxon>
        <taxon>Arthropoda</taxon>
        <taxon>Hexapoda</taxon>
        <taxon>Insecta</taxon>
        <taxon>Pterygota</taxon>
        <taxon>Neoptera</taxon>
        <taxon>Endopterygota</taxon>
        <taxon>Diptera</taxon>
        <taxon>Brachycera</taxon>
        <taxon>Muscomorpha</taxon>
        <taxon>Muscoidea</taxon>
        <taxon>Muscidae</taxon>
        <taxon>Stomoxys</taxon>
    </lineage>
</organism>
<dbReference type="Proteomes" id="UP000095300">
    <property type="component" value="Unassembled WGS sequence"/>
</dbReference>
<feature type="region of interest" description="Disordered" evidence="1">
    <location>
        <begin position="82"/>
        <end position="122"/>
    </location>
</feature>
<dbReference type="GO" id="GO:0003906">
    <property type="term" value="F:DNA-(apurinic or apyrimidinic site) endonuclease activity"/>
    <property type="evidence" value="ECO:0007669"/>
    <property type="project" value="InterPro"/>
</dbReference>
<dbReference type="OrthoDB" id="10256774at2759"/>
<dbReference type="GO" id="GO:0035861">
    <property type="term" value="C:site of double-strand break"/>
    <property type="evidence" value="ECO:0007669"/>
    <property type="project" value="TreeGrafter"/>
</dbReference>
<evidence type="ECO:0000259" key="2">
    <source>
        <dbReference type="Pfam" id="PF10283"/>
    </source>
</evidence>
<dbReference type="InterPro" id="IPR019406">
    <property type="entry name" value="APLF_PBZ"/>
</dbReference>
<feature type="domain" description="PBZ-type" evidence="2">
    <location>
        <begin position="17"/>
        <end position="40"/>
    </location>
</feature>
<dbReference type="PANTHER" id="PTHR21315:SF2">
    <property type="entry name" value="APRATAXIN AND PNK-LIKE FACTOR"/>
    <property type="match status" value="1"/>
</dbReference>
<dbReference type="STRING" id="35570.A0A1I8P8B3"/>
<evidence type="ECO:0000256" key="1">
    <source>
        <dbReference type="SAM" id="MobiDB-lite"/>
    </source>
</evidence>
<feature type="compositionally biased region" description="Acidic residues" evidence="1">
    <location>
        <begin position="94"/>
        <end position="107"/>
    </location>
</feature>
<feature type="compositionally biased region" description="Basic and acidic residues" evidence="1">
    <location>
        <begin position="31"/>
        <end position="44"/>
    </location>
</feature>
<proteinExistence type="predicted"/>
<dbReference type="AlphaFoldDB" id="A0A1I8P8B3"/>
<feature type="domain" description="PBZ-type" evidence="2">
    <location>
        <begin position="56"/>
        <end position="79"/>
    </location>
</feature>
<sequence>MNENNTSSENIAQARLSCPYGDDCYRANPSHRSEVAHPGDEHYTAPRMPSPVAGAPKCRYWRQCYRTNYDHFRNFRHPRRNAYTITNNPTGIDSFDETDSEEEEDPFAESSGSDYLPSDEDE</sequence>
<dbReference type="KEGG" id="scac:106085368"/>
<keyword evidence="4" id="KW-1185">Reference proteome</keyword>
<feature type="region of interest" description="Disordered" evidence="1">
    <location>
        <begin position="28"/>
        <end position="50"/>
    </location>
</feature>
<dbReference type="PANTHER" id="PTHR21315">
    <property type="entry name" value="APRATAXIN AND PNK-LIKE FACTOR-RELATED"/>
    <property type="match status" value="1"/>
</dbReference>
<dbReference type="GO" id="GO:0008408">
    <property type="term" value="F:3'-5' exonuclease activity"/>
    <property type="evidence" value="ECO:0007669"/>
    <property type="project" value="InterPro"/>
</dbReference>
<gene>
    <name evidence="3" type="primary">106085368</name>
</gene>
<evidence type="ECO:0000313" key="3">
    <source>
        <dbReference type="EnsemblMetazoa" id="SCAU005703-PA"/>
    </source>
</evidence>
<dbReference type="GO" id="GO:0005634">
    <property type="term" value="C:nucleus"/>
    <property type="evidence" value="ECO:0007669"/>
    <property type="project" value="TreeGrafter"/>
</dbReference>
<protein>
    <recommendedName>
        <fullName evidence="2">PBZ-type domain-containing protein</fullName>
    </recommendedName>
</protein>
<accession>A0A1I8P8B3</accession>
<evidence type="ECO:0000313" key="4">
    <source>
        <dbReference type="Proteomes" id="UP000095300"/>
    </source>
</evidence>
<dbReference type="Pfam" id="PF10283">
    <property type="entry name" value="zf-CCHH"/>
    <property type="match status" value="2"/>
</dbReference>
<reference evidence="3" key="1">
    <citation type="submission" date="2020-05" db="UniProtKB">
        <authorList>
            <consortium name="EnsemblMetazoa"/>
        </authorList>
    </citation>
    <scope>IDENTIFICATION</scope>
    <source>
        <strain evidence="3">USDA</strain>
    </source>
</reference>
<dbReference type="GO" id="GO:0006302">
    <property type="term" value="P:double-strand break repair"/>
    <property type="evidence" value="ECO:0007669"/>
    <property type="project" value="InterPro"/>
</dbReference>
<name>A0A1I8P8B3_STOCA</name>
<dbReference type="VEuPathDB" id="VectorBase:SCAU005703"/>
<dbReference type="EnsemblMetazoa" id="SCAU005703-RA">
    <property type="protein sequence ID" value="SCAU005703-PA"/>
    <property type="gene ID" value="SCAU005703"/>
</dbReference>